<dbReference type="PANTHER" id="PTHR43788">
    <property type="entry name" value="DNA2/NAM7 HELICASE FAMILY MEMBER"/>
    <property type="match status" value="1"/>
</dbReference>
<dbReference type="InterPro" id="IPR055446">
    <property type="entry name" value="RecD2_N_OB"/>
</dbReference>
<comment type="caution">
    <text evidence="5">The sequence shown here is derived from an EMBL/GenBank/DDBJ whole genome shotgun (WGS) entry which is preliminary data.</text>
</comment>
<dbReference type="HAMAP" id="MF_01488">
    <property type="entry name" value="RecD2"/>
    <property type="match status" value="1"/>
</dbReference>
<dbReference type="InterPro" id="IPR003593">
    <property type="entry name" value="AAA+_ATPase"/>
</dbReference>
<keyword evidence="1 3" id="KW-0547">Nucleotide-binding</keyword>
<dbReference type="InterPro" id="IPR027417">
    <property type="entry name" value="P-loop_NTPase"/>
</dbReference>
<dbReference type="Proteomes" id="UP001597040">
    <property type="component" value="Unassembled WGS sequence"/>
</dbReference>
<keyword evidence="3" id="KW-0347">Helicase</keyword>
<comment type="function">
    <text evidence="3">DNA-dependent ATPase and ATP-dependent 5'-3' DNA helicase. Has no activity on blunt DNA or DNA with 3'-overhangs, requires at least 10 bases of 5'-ssDNA for helicase activity.</text>
</comment>
<protein>
    <recommendedName>
        <fullName evidence="3">ATP-dependent RecD2 DNA helicase</fullName>
        <ecNumber evidence="3">5.6.2.3</ecNumber>
    </recommendedName>
    <alternativeName>
        <fullName evidence="3">DNA 5'-3' helicase subunit RecD2</fullName>
    </alternativeName>
</protein>
<dbReference type="SUPFAM" id="SSF52540">
    <property type="entry name" value="P-loop containing nucleoside triphosphate hydrolases"/>
    <property type="match status" value="2"/>
</dbReference>
<dbReference type="EMBL" id="JBHTKJ010000021">
    <property type="protein sequence ID" value="MFD1038576.1"/>
    <property type="molecule type" value="Genomic_DNA"/>
</dbReference>
<feature type="binding site" evidence="3">
    <location>
        <begin position="365"/>
        <end position="369"/>
    </location>
    <ligand>
        <name>ATP</name>
        <dbReference type="ChEBI" id="CHEBI:30616"/>
    </ligand>
</feature>
<sequence length="776" mass="88149">MVIDVQSNQNKEKGYIKGELLYTIFHNELEHFSIARIKVHDTNEDYSEKEIVAKGYFTNLQDATIYNFYGQFEKHPKFGLQYQVSSYQTFIPNTKDGLIAYLSSDLFYGIGEKSATKIVNVLGENAISSIINDPDVLKDVPGLKQDKAESLAKNLKENQGFEHIVVYLSKYGIGLKMAQKIYEQYKEDAIEILEEDPYQYVFDIEGFGFQTADEIAKQNGLSLTHPNRIGAGCIYVLQKSIQDGHVYLPLEDCVRQVIYLLVHSEHTLSNDMVTNRLEQLNAEKTVIIQNGHVYLPSLYYAEDGFASHIKRLISKPIEEQIPLAELMKITGDIEEAETISYGKEQFTAINQSLHSKVTIVTGGPGTGKTTVIKGILKAYATIHDVSIRPEDYEDKSEYPFILTAPTGRAAKRLNESTGLPAVTIHRLLGWNGQDGFNKDQDEPLSGKFLIVDEFSMVDIWLANNLFKAIPDDLQVLLVGDEDQLPSVGPGQVLSDLLSSERIPFVSLNEVYRQKEGSKIIQLAHQIKNDTCTNEDLKNDKDFSFIPCHEYQMIDIITKIFMRANDKGIDLKDIQVLAPMYRSQAGITIINKHLQQMVNPKTPKKREVKTSDTTFRVGDKVIQLVNQPENGVFNGDIGEVVAIFEEDENKENVEQLVLLFDEKEVVYERKDYVNIMHAYCISIHKSQGSEFPIVLMPVVSTYNRMLRKNLLYTAITRSKQSLIICGEQHAFLRGIHTLDTNKRFTSLQEHLIERLNHVDNKKEDDLEDGEISPYDFM</sequence>
<keyword evidence="2 3" id="KW-0067">ATP-binding</keyword>
<comment type="similarity">
    <text evidence="3">Belongs to the RecD family. RecD2 subfamily.</text>
</comment>
<dbReference type="PANTHER" id="PTHR43788:SF6">
    <property type="entry name" value="DNA HELICASE B"/>
    <property type="match status" value="1"/>
</dbReference>
<dbReference type="InterPro" id="IPR027785">
    <property type="entry name" value="UvrD-like_helicase_C"/>
</dbReference>
<evidence type="ECO:0000259" key="4">
    <source>
        <dbReference type="SMART" id="SM00382"/>
    </source>
</evidence>
<feature type="domain" description="AAA+ ATPase" evidence="4">
    <location>
        <begin position="354"/>
        <end position="508"/>
    </location>
</feature>
<keyword evidence="3" id="KW-0238">DNA-binding</keyword>
<dbReference type="SMART" id="SM00382">
    <property type="entry name" value="AAA"/>
    <property type="match status" value="1"/>
</dbReference>
<keyword evidence="3" id="KW-0413">Isomerase</keyword>
<dbReference type="NCBIfam" id="TIGR01448">
    <property type="entry name" value="recD_rel"/>
    <property type="match status" value="1"/>
</dbReference>
<dbReference type="Gene3D" id="1.10.10.2220">
    <property type="match status" value="1"/>
</dbReference>
<dbReference type="InterPro" id="IPR050534">
    <property type="entry name" value="Coronavir_polyprotein_1ab"/>
</dbReference>
<evidence type="ECO:0000256" key="2">
    <source>
        <dbReference type="ARBA" id="ARBA00022840"/>
    </source>
</evidence>
<dbReference type="Pfam" id="PF13538">
    <property type="entry name" value="UvrD_C_2"/>
    <property type="match status" value="1"/>
</dbReference>
<reference evidence="6" key="1">
    <citation type="journal article" date="2019" name="Int. J. Syst. Evol. Microbiol.">
        <title>The Global Catalogue of Microorganisms (GCM) 10K type strain sequencing project: providing services to taxonomists for standard genome sequencing and annotation.</title>
        <authorList>
            <consortium name="The Broad Institute Genomics Platform"/>
            <consortium name="The Broad Institute Genome Sequencing Center for Infectious Disease"/>
            <person name="Wu L."/>
            <person name="Ma J."/>
        </authorList>
    </citation>
    <scope>NUCLEOTIDE SEQUENCE [LARGE SCALE GENOMIC DNA]</scope>
    <source>
        <strain evidence="6">CCUG 56754</strain>
    </source>
</reference>
<keyword evidence="6" id="KW-1185">Reference proteome</keyword>
<accession>A0ABW3LMM2</accession>
<evidence type="ECO:0000256" key="3">
    <source>
        <dbReference type="HAMAP-Rule" id="MF_01488"/>
    </source>
</evidence>
<dbReference type="RefSeq" id="WP_390361679.1">
    <property type="nucleotide sequence ID" value="NZ_JBHTKJ010000021.1"/>
</dbReference>
<proteinExistence type="inferred from homology"/>
<dbReference type="InterPro" id="IPR006345">
    <property type="entry name" value="RecD2"/>
</dbReference>
<dbReference type="Gene3D" id="2.30.30.940">
    <property type="match status" value="1"/>
</dbReference>
<organism evidence="5 6">
    <name type="scientific">Virgibacillus byunsanensis</name>
    <dbReference type="NCBI Taxonomy" id="570945"/>
    <lineage>
        <taxon>Bacteria</taxon>
        <taxon>Bacillati</taxon>
        <taxon>Bacillota</taxon>
        <taxon>Bacilli</taxon>
        <taxon>Bacillales</taxon>
        <taxon>Bacillaceae</taxon>
        <taxon>Virgibacillus</taxon>
    </lineage>
</organism>
<dbReference type="Gene3D" id="3.40.50.300">
    <property type="entry name" value="P-loop containing nucleotide triphosphate hydrolases"/>
    <property type="match status" value="2"/>
</dbReference>
<dbReference type="CDD" id="cd17933">
    <property type="entry name" value="DEXSc_RecD-like"/>
    <property type="match status" value="1"/>
</dbReference>
<evidence type="ECO:0000256" key="1">
    <source>
        <dbReference type="ARBA" id="ARBA00022741"/>
    </source>
</evidence>
<evidence type="ECO:0000313" key="5">
    <source>
        <dbReference type="EMBL" id="MFD1038576.1"/>
    </source>
</evidence>
<dbReference type="Pfam" id="PF18335">
    <property type="entry name" value="SH3_13"/>
    <property type="match status" value="1"/>
</dbReference>
<keyword evidence="3" id="KW-0378">Hydrolase</keyword>
<dbReference type="Pfam" id="PF23139">
    <property type="entry name" value="OB_YrrC"/>
    <property type="match status" value="1"/>
</dbReference>
<name>A0ABW3LMM2_9BACI</name>
<dbReference type="InterPro" id="IPR029493">
    <property type="entry name" value="RecD2-like_HHH"/>
</dbReference>
<dbReference type="Pfam" id="PF13245">
    <property type="entry name" value="AAA_19"/>
    <property type="match status" value="1"/>
</dbReference>
<comment type="catalytic activity">
    <reaction evidence="3">
        <text>ATP + H2O = ADP + phosphate + H(+)</text>
        <dbReference type="Rhea" id="RHEA:13065"/>
        <dbReference type="ChEBI" id="CHEBI:15377"/>
        <dbReference type="ChEBI" id="CHEBI:15378"/>
        <dbReference type="ChEBI" id="CHEBI:30616"/>
        <dbReference type="ChEBI" id="CHEBI:43474"/>
        <dbReference type="ChEBI" id="CHEBI:456216"/>
        <dbReference type="EC" id="5.6.2.3"/>
    </reaction>
</comment>
<dbReference type="Pfam" id="PF14490">
    <property type="entry name" value="HHH_RecD2"/>
    <property type="match status" value="1"/>
</dbReference>
<gene>
    <name evidence="3" type="primary">recD2</name>
    <name evidence="5" type="ORF">ACFQ3N_09240</name>
</gene>
<dbReference type="EC" id="5.6.2.3" evidence="3"/>
<evidence type="ECO:0000313" key="6">
    <source>
        <dbReference type="Proteomes" id="UP001597040"/>
    </source>
</evidence>
<dbReference type="InterPro" id="IPR041451">
    <property type="entry name" value="RecD2_SH13"/>
</dbReference>
<dbReference type="CDD" id="cd18809">
    <property type="entry name" value="SF1_C_RecD"/>
    <property type="match status" value="1"/>
</dbReference>